<feature type="region of interest" description="Disordered" evidence="1">
    <location>
        <begin position="104"/>
        <end position="141"/>
    </location>
</feature>
<name>A0A9P0G7Z8_9CUCU</name>
<accession>A0A9P0G7Z8</accession>
<reference evidence="2" key="1">
    <citation type="submission" date="2022-01" db="EMBL/GenBank/DDBJ databases">
        <authorList>
            <person name="King R."/>
        </authorList>
    </citation>
    <scope>NUCLEOTIDE SEQUENCE</scope>
</reference>
<proteinExistence type="predicted"/>
<feature type="compositionally biased region" description="Low complexity" evidence="1">
    <location>
        <begin position="104"/>
        <end position="118"/>
    </location>
</feature>
<dbReference type="Proteomes" id="UP001153636">
    <property type="component" value="Chromosome 10"/>
</dbReference>
<evidence type="ECO:0000256" key="1">
    <source>
        <dbReference type="SAM" id="MobiDB-lite"/>
    </source>
</evidence>
<organism evidence="2 3">
    <name type="scientific">Psylliodes chrysocephalus</name>
    <dbReference type="NCBI Taxonomy" id="3402493"/>
    <lineage>
        <taxon>Eukaryota</taxon>
        <taxon>Metazoa</taxon>
        <taxon>Ecdysozoa</taxon>
        <taxon>Arthropoda</taxon>
        <taxon>Hexapoda</taxon>
        <taxon>Insecta</taxon>
        <taxon>Pterygota</taxon>
        <taxon>Neoptera</taxon>
        <taxon>Endopterygota</taxon>
        <taxon>Coleoptera</taxon>
        <taxon>Polyphaga</taxon>
        <taxon>Cucujiformia</taxon>
        <taxon>Chrysomeloidea</taxon>
        <taxon>Chrysomelidae</taxon>
        <taxon>Galerucinae</taxon>
        <taxon>Alticini</taxon>
        <taxon>Psylliodes</taxon>
    </lineage>
</organism>
<dbReference type="AlphaFoldDB" id="A0A9P0G7Z8"/>
<evidence type="ECO:0000313" key="3">
    <source>
        <dbReference type="Proteomes" id="UP001153636"/>
    </source>
</evidence>
<evidence type="ECO:0000313" key="2">
    <source>
        <dbReference type="EMBL" id="CAH1100087.1"/>
    </source>
</evidence>
<dbReference type="EMBL" id="OV651822">
    <property type="protein sequence ID" value="CAH1100087.1"/>
    <property type="molecule type" value="Genomic_DNA"/>
</dbReference>
<protein>
    <submittedName>
        <fullName evidence="2">Uncharacterized protein</fullName>
    </submittedName>
</protein>
<gene>
    <name evidence="2" type="ORF">PSYICH_LOCUS1633</name>
</gene>
<feature type="compositionally biased region" description="Basic residues" evidence="1">
    <location>
        <begin position="125"/>
        <end position="136"/>
    </location>
</feature>
<keyword evidence="3" id="KW-1185">Reference proteome</keyword>
<sequence>MKYKQNYVKLRLTHSCEIHLVEKNNNGVPFKQNIMSLETESLVPTLFISVGDLEQSIQFNNSSCTHIFSDISTSNVKLEDNNAQERETKKISISIVDNDSFAAQSSSSASGNTSANLSQDVSRNIKGRPKKGRRRKYPEQNKIVKKTRLNRGQESNKCNGKTVKSKEFQGDHFDCKCPNKCTAKVSAEQRKLEFHGFWIQSFVKQKLKARRYSNTSKRTFTRLYTIVTVCNKLFLNKFGISHSRIDIALAKTNQSVP</sequence>